<keyword evidence="4 6" id="KW-0808">Transferase</keyword>
<comment type="similarity">
    <text evidence="2 6">Belongs to the class-I pyridoxal-phosphate-dependent aminotransferase family.</text>
</comment>
<dbReference type="RefSeq" id="WP_371439774.1">
    <property type="nucleotide sequence ID" value="NZ_JBHSRS010000084.1"/>
</dbReference>
<accession>A0ABW1U472</accession>
<reference evidence="9" key="1">
    <citation type="journal article" date="2019" name="Int. J. Syst. Evol. Microbiol.">
        <title>The Global Catalogue of Microorganisms (GCM) 10K type strain sequencing project: providing services to taxonomists for standard genome sequencing and annotation.</title>
        <authorList>
            <consortium name="The Broad Institute Genomics Platform"/>
            <consortium name="The Broad Institute Genome Sequencing Center for Infectious Disease"/>
            <person name="Wu L."/>
            <person name="Ma J."/>
        </authorList>
    </citation>
    <scope>NUCLEOTIDE SEQUENCE [LARGE SCALE GENOMIC DNA]</scope>
    <source>
        <strain evidence="9">CCUG 39402</strain>
    </source>
</reference>
<dbReference type="Gene3D" id="3.40.640.10">
    <property type="entry name" value="Type I PLP-dependent aspartate aminotransferase-like (Major domain)"/>
    <property type="match status" value="1"/>
</dbReference>
<dbReference type="InterPro" id="IPR004838">
    <property type="entry name" value="NHTrfase_class1_PyrdxlP-BS"/>
</dbReference>
<dbReference type="SUPFAM" id="SSF53383">
    <property type="entry name" value="PLP-dependent transferases"/>
    <property type="match status" value="1"/>
</dbReference>
<organism evidence="8 9">
    <name type="scientific">Polaromonas aquatica</name>
    <dbReference type="NCBI Taxonomy" id="332657"/>
    <lineage>
        <taxon>Bacteria</taxon>
        <taxon>Pseudomonadati</taxon>
        <taxon>Pseudomonadota</taxon>
        <taxon>Betaproteobacteria</taxon>
        <taxon>Burkholderiales</taxon>
        <taxon>Comamonadaceae</taxon>
        <taxon>Polaromonas</taxon>
    </lineage>
</organism>
<dbReference type="Proteomes" id="UP001596270">
    <property type="component" value="Unassembled WGS sequence"/>
</dbReference>
<keyword evidence="3 6" id="KW-0032">Aminotransferase</keyword>
<feature type="domain" description="Aminotransferase class I/classII large" evidence="7">
    <location>
        <begin position="36"/>
        <end position="401"/>
    </location>
</feature>
<evidence type="ECO:0000313" key="9">
    <source>
        <dbReference type="Proteomes" id="UP001596270"/>
    </source>
</evidence>
<dbReference type="NCBIfam" id="NF005601">
    <property type="entry name" value="PRK07337.1"/>
    <property type="match status" value="1"/>
</dbReference>
<dbReference type="EC" id="2.6.1.-" evidence="6"/>
<evidence type="ECO:0000256" key="4">
    <source>
        <dbReference type="ARBA" id="ARBA00022679"/>
    </source>
</evidence>
<comment type="cofactor">
    <cofactor evidence="1 6">
        <name>pyridoxal 5'-phosphate</name>
        <dbReference type="ChEBI" id="CHEBI:597326"/>
    </cofactor>
</comment>
<dbReference type="GO" id="GO:0008483">
    <property type="term" value="F:transaminase activity"/>
    <property type="evidence" value="ECO:0007669"/>
    <property type="project" value="UniProtKB-KW"/>
</dbReference>
<dbReference type="PANTHER" id="PTHR46383:SF2">
    <property type="entry name" value="AMINOTRANSFERASE"/>
    <property type="match status" value="1"/>
</dbReference>
<proteinExistence type="inferred from homology"/>
<gene>
    <name evidence="8" type="ORF">ACFQND_22510</name>
</gene>
<dbReference type="InterPro" id="IPR015424">
    <property type="entry name" value="PyrdxlP-dep_Trfase"/>
</dbReference>
<comment type="caution">
    <text evidence="8">The sequence shown here is derived from an EMBL/GenBank/DDBJ whole genome shotgun (WGS) entry which is preliminary data.</text>
</comment>
<dbReference type="PRINTS" id="PR00753">
    <property type="entry name" value="ACCSYNTHASE"/>
</dbReference>
<keyword evidence="9" id="KW-1185">Reference proteome</keyword>
<evidence type="ECO:0000259" key="7">
    <source>
        <dbReference type="Pfam" id="PF00155"/>
    </source>
</evidence>
<evidence type="ECO:0000256" key="2">
    <source>
        <dbReference type="ARBA" id="ARBA00007441"/>
    </source>
</evidence>
<dbReference type="InterPro" id="IPR004839">
    <property type="entry name" value="Aminotransferase_I/II_large"/>
</dbReference>
<evidence type="ECO:0000313" key="8">
    <source>
        <dbReference type="EMBL" id="MFC6284008.1"/>
    </source>
</evidence>
<evidence type="ECO:0000256" key="6">
    <source>
        <dbReference type="RuleBase" id="RU000481"/>
    </source>
</evidence>
<dbReference type="Pfam" id="PF00155">
    <property type="entry name" value="Aminotran_1_2"/>
    <property type="match status" value="1"/>
</dbReference>
<sequence length="406" mass="44691">MKIAQRAERIEPFYVMEVAKAAASLAGKVAHTSDPMIFLNIGEPDFTAPPLVQEAAARAIRQGATQYTQAMGMVELREKISGWYASRFNVDVAPSRIVITAGASAALQLACLALIEAGDEILMPDPSYPCNRHFVSAAEGRSVLIPTTAEERFQLTRAKVEAAWGEHTRGVLLASPSNPTGTSIAPEELQRIHEFVHGRGGITLIDEIYLGLSYEEHFGHTALAMPGELGQNIISINSFSKYFNMTGWRLGWLVVPEVLVPVIERIAQNLFICASTVAQHAALACFEAESLAEYERRRGEFRARRDYFIPELNRLGLTVPVMPDGAFYAYADCSHIARRWGIADARPDGTGGSWDFAFELMKRAHLAVTPGRDFGHAAPEKYIRFSTASSMEHLREAVKRLEAVIG</sequence>
<dbReference type="EMBL" id="JBHSRS010000084">
    <property type="protein sequence ID" value="MFC6284008.1"/>
    <property type="molecule type" value="Genomic_DNA"/>
</dbReference>
<dbReference type="CDD" id="cd00609">
    <property type="entry name" value="AAT_like"/>
    <property type="match status" value="1"/>
</dbReference>
<dbReference type="PROSITE" id="PS00105">
    <property type="entry name" value="AA_TRANSFER_CLASS_1"/>
    <property type="match status" value="1"/>
</dbReference>
<keyword evidence="5" id="KW-0663">Pyridoxal phosphate</keyword>
<evidence type="ECO:0000256" key="1">
    <source>
        <dbReference type="ARBA" id="ARBA00001933"/>
    </source>
</evidence>
<evidence type="ECO:0000256" key="3">
    <source>
        <dbReference type="ARBA" id="ARBA00022576"/>
    </source>
</evidence>
<evidence type="ECO:0000256" key="5">
    <source>
        <dbReference type="ARBA" id="ARBA00022898"/>
    </source>
</evidence>
<protein>
    <recommendedName>
        <fullName evidence="6">Aminotransferase</fullName>
        <ecNumber evidence="6">2.6.1.-</ecNumber>
    </recommendedName>
</protein>
<dbReference type="InterPro" id="IPR015421">
    <property type="entry name" value="PyrdxlP-dep_Trfase_major"/>
</dbReference>
<dbReference type="PANTHER" id="PTHR46383">
    <property type="entry name" value="ASPARTATE AMINOTRANSFERASE"/>
    <property type="match status" value="1"/>
</dbReference>
<name>A0ABW1U472_9BURK</name>
<dbReference type="InterPro" id="IPR050596">
    <property type="entry name" value="AspAT/PAT-like"/>
</dbReference>